<dbReference type="PANTHER" id="PTHR32039:SF7">
    <property type="entry name" value="COMPETENCE PROTEIN COMM"/>
    <property type="match status" value="1"/>
</dbReference>
<comment type="caution">
    <text evidence="3">The sequence shown here is derived from an EMBL/GenBank/DDBJ whole genome shotgun (WGS) entry which is preliminary data.</text>
</comment>
<dbReference type="PANTHER" id="PTHR32039">
    <property type="entry name" value="MAGNESIUM-CHELATASE SUBUNIT CHLI"/>
    <property type="match status" value="1"/>
</dbReference>
<dbReference type="InterPro" id="IPR003593">
    <property type="entry name" value="AAA+_ATPase"/>
</dbReference>
<evidence type="ECO:0000313" key="4">
    <source>
        <dbReference type="Proteomes" id="UP000535406"/>
    </source>
</evidence>
<dbReference type="CDD" id="cd00009">
    <property type="entry name" value="AAA"/>
    <property type="match status" value="1"/>
</dbReference>
<dbReference type="Proteomes" id="UP000535406">
    <property type="component" value="Unassembled WGS sequence"/>
</dbReference>
<feature type="domain" description="AAA+ ATPase" evidence="2">
    <location>
        <begin position="224"/>
        <end position="406"/>
    </location>
</feature>
<dbReference type="EMBL" id="JACHIK010000007">
    <property type="protein sequence ID" value="MBB5043154.1"/>
    <property type="molecule type" value="Genomic_DNA"/>
</dbReference>
<accession>A0A7W7YVX0</accession>
<evidence type="ECO:0000259" key="2">
    <source>
        <dbReference type="SMART" id="SM00382"/>
    </source>
</evidence>
<comment type="similarity">
    <text evidence="1">Belongs to the Mg-chelatase subunits D/I family. ComM subfamily.</text>
</comment>
<dbReference type="Pfam" id="PF13335">
    <property type="entry name" value="Mg_chelatase_C"/>
    <property type="match status" value="1"/>
</dbReference>
<organism evidence="3 4">
    <name type="scientific">Shinella fusca</name>
    <dbReference type="NCBI Taxonomy" id="544480"/>
    <lineage>
        <taxon>Bacteria</taxon>
        <taxon>Pseudomonadati</taxon>
        <taxon>Pseudomonadota</taxon>
        <taxon>Alphaproteobacteria</taxon>
        <taxon>Hyphomicrobiales</taxon>
        <taxon>Rhizobiaceae</taxon>
        <taxon>Shinella</taxon>
    </lineage>
</organism>
<dbReference type="Pfam" id="PF13541">
    <property type="entry name" value="ChlI"/>
    <property type="match status" value="1"/>
</dbReference>
<dbReference type="Pfam" id="PF01078">
    <property type="entry name" value="Mg_chelatase"/>
    <property type="match status" value="1"/>
</dbReference>
<name>A0A7W7YVX0_9HYPH</name>
<protein>
    <submittedName>
        <fullName evidence="3">Magnesium chelatase family protein</fullName>
    </submittedName>
</protein>
<dbReference type="InterPro" id="IPR045006">
    <property type="entry name" value="CHLI-like"/>
</dbReference>
<gene>
    <name evidence="3" type="ORF">HNQ66_002555</name>
</gene>
<dbReference type="InterPro" id="IPR004482">
    <property type="entry name" value="Mg_chelat-rel"/>
</dbReference>
<dbReference type="InterPro" id="IPR000523">
    <property type="entry name" value="Mg_chelatse_chII-like_cat_dom"/>
</dbReference>
<proteinExistence type="inferred from homology"/>
<dbReference type="SUPFAM" id="SSF52540">
    <property type="entry name" value="P-loop containing nucleoside triphosphate hydrolases"/>
    <property type="match status" value="1"/>
</dbReference>
<dbReference type="Gene3D" id="3.30.230.10">
    <property type="match status" value="1"/>
</dbReference>
<sequence length="524" mass="54144">MRHERRGAAGQAGAGMVARVGTIAFQGIEGVPVDVQVMVAPGKVGMQIVGLADKAVAESRERVQAALHASGLSLPPKRVTVNLAPADLPKEGSHYDLAIALGLMTALGAVPGDALGDYLVIGELNLDGTIAPVAGALPAAMAANALGKGLVCPAENGAEAAWAGGGLDILAPRSLIALVNHFKGSQVLSRPAPAIRAAASDMPDLADIRGQESAKRALEVAAAGNHNLLMVGPPGSGKSMLAARLAAILPPLSPAELLEVSMIHSVAGQLSGGRLSDRRPFRTPHHSATMAALVGGGPRARPGEASLAHNGVLFLDELPEFSPQALDALRQPLETGECVIARANHRVSYPAAVQLVAAMNPCRCGMAGEPGRTCARGPRCVSDYQARISGPLLDRIDIRIDVPAVSAADLLRPGTAEASEAVARRIARARALQVDRFARLGMASVTSNARASTAIVEKVAEPDPGGLQLLRDAAEKMRFSARGYHRVLKVARTLADLDEASTVGRIHLAEAISYRIAGERLAAA</sequence>
<dbReference type="AlphaFoldDB" id="A0A7W7YVX0"/>
<dbReference type="SUPFAM" id="SSF54211">
    <property type="entry name" value="Ribosomal protein S5 domain 2-like"/>
    <property type="match status" value="1"/>
</dbReference>
<keyword evidence="4" id="KW-1185">Reference proteome</keyword>
<reference evidence="3 4" key="1">
    <citation type="submission" date="2020-08" db="EMBL/GenBank/DDBJ databases">
        <title>Genomic Encyclopedia of Type Strains, Phase IV (KMG-IV): sequencing the most valuable type-strain genomes for metagenomic binning, comparative biology and taxonomic classification.</title>
        <authorList>
            <person name="Goeker M."/>
        </authorList>
    </citation>
    <scope>NUCLEOTIDE SEQUENCE [LARGE SCALE GENOMIC DNA]</scope>
    <source>
        <strain evidence="3 4">DSM 21319</strain>
    </source>
</reference>
<dbReference type="GO" id="GO:0005524">
    <property type="term" value="F:ATP binding"/>
    <property type="evidence" value="ECO:0007669"/>
    <property type="project" value="InterPro"/>
</dbReference>
<dbReference type="InterPro" id="IPR020568">
    <property type="entry name" value="Ribosomal_Su5_D2-typ_SF"/>
</dbReference>
<evidence type="ECO:0000256" key="1">
    <source>
        <dbReference type="ARBA" id="ARBA00006354"/>
    </source>
</evidence>
<dbReference type="InterPro" id="IPR027417">
    <property type="entry name" value="P-loop_NTPase"/>
</dbReference>
<dbReference type="InterPro" id="IPR014721">
    <property type="entry name" value="Ribsml_uS5_D2-typ_fold_subgr"/>
</dbReference>
<dbReference type="NCBIfam" id="TIGR00368">
    <property type="entry name" value="YifB family Mg chelatase-like AAA ATPase"/>
    <property type="match status" value="1"/>
</dbReference>
<dbReference type="Gene3D" id="3.40.50.300">
    <property type="entry name" value="P-loop containing nucleotide triphosphate hydrolases"/>
    <property type="match status" value="1"/>
</dbReference>
<dbReference type="InterPro" id="IPR025158">
    <property type="entry name" value="Mg_chelat-rel_C"/>
</dbReference>
<evidence type="ECO:0000313" key="3">
    <source>
        <dbReference type="EMBL" id="MBB5043154.1"/>
    </source>
</evidence>
<dbReference type="SMART" id="SM00382">
    <property type="entry name" value="AAA"/>
    <property type="match status" value="1"/>
</dbReference>